<keyword evidence="6" id="KW-1133">Transmembrane helix</keyword>
<sequence>MKIILLVLCCIVVNSFDIDNGVTERPSVHCGIDNIVVEINTEKPFRGRLYVQGESENEQCLQTAKDGSSNYAKFDLPIGACNMRRQRTMHPRGVSFSFTLVVSFHHYFVTGMDRAFHVRCFFLESVKNLHTEFNVGTLKTEIVEQEFQLPDCIYQLRDGIGGSSLQYAQVGQRVTHRWSCEDGSSRVYGLLIHSCFADDGQGSKFELIDDRGCSTDSYLLPQIQYEPNSLSAFTNAQVFKYADKVQLYFTCTVQLCYKHDGGCEGVTPPSCEPDSVHLPDIGPYHPEIEEPIPGPPIKTPPGHPRNEDAHHEKRIFDGLPPSVRPFFGPLSQSDTFDSSKYRDSPLNETDVEEHSLLHSNYSDADVHHDKTIKKRRDLNMETDLSVDVIVLPFDEKSGKFYSRSES</sequence>
<dbReference type="InterPro" id="IPR056953">
    <property type="entry name" value="CUT_N"/>
</dbReference>
<evidence type="ECO:0000256" key="8">
    <source>
        <dbReference type="SAM" id="SignalP"/>
    </source>
</evidence>
<dbReference type="Pfam" id="PF25057">
    <property type="entry name" value="CUT_N"/>
    <property type="match status" value="1"/>
</dbReference>
<evidence type="ECO:0000256" key="7">
    <source>
        <dbReference type="ARBA" id="ARBA00023136"/>
    </source>
</evidence>
<evidence type="ECO:0000256" key="4">
    <source>
        <dbReference type="ARBA" id="ARBA00022692"/>
    </source>
</evidence>
<dbReference type="GO" id="GO:0005886">
    <property type="term" value="C:plasma membrane"/>
    <property type="evidence" value="ECO:0007669"/>
    <property type="project" value="UniProtKB-SubCell"/>
</dbReference>
<evidence type="ECO:0000256" key="2">
    <source>
        <dbReference type="ARBA" id="ARBA00022460"/>
    </source>
</evidence>
<evidence type="ECO:0000256" key="3">
    <source>
        <dbReference type="ARBA" id="ARBA00022475"/>
    </source>
</evidence>
<feature type="signal peptide" evidence="8">
    <location>
        <begin position="1"/>
        <end position="15"/>
    </location>
</feature>
<dbReference type="OrthoDB" id="6139674at2759"/>
<gene>
    <name evidence="10" type="primary">Acey_s1007.g3375</name>
    <name evidence="10" type="synonym">Acey-cutl-7</name>
    <name evidence="10" type="ORF">Y032_1007g3375</name>
</gene>
<dbReference type="PANTHER" id="PTHR22907:SF26">
    <property type="entry name" value="ZP DOMAIN-CONTAINING PROTEIN"/>
    <property type="match status" value="1"/>
</dbReference>
<dbReference type="SMART" id="SM00241">
    <property type="entry name" value="ZP"/>
    <property type="match status" value="1"/>
</dbReference>
<dbReference type="PANTHER" id="PTHR22907">
    <property type="entry name" value="GH04558P"/>
    <property type="match status" value="1"/>
</dbReference>
<dbReference type="Pfam" id="PF25301">
    <property type="entry name" value="CUT_C"/>
    <property type="match status" value="1"/>
</dbReference>
<dbReference type="PROSITE" id="PS51034">
    <property type="entry name" value="ZP_2"/>
    <property type="match status" value="1"/>
</dbReference>
<feature type="domain" description="ZP" evidence="9">
    <location>
        <begin position="29"/>
        <end position="270"/>
    </location>
</feature>
<keyword evidence="5 8" id="KW-0732">Signal</keyword>
<dbReference type="AlphaFoldDB" id="A0A016W7S4"/>
<dbReference type="Gene3D" id="2.60.40.4100">
    <property type="entry name" value="Zona pellucida, ZP-C domain"/>
    <property type="match status" value="1"/>
</dbReference>
<keyword evidence="3" id="KW-1003">Cell membrane</keyword>
<dbReference type="GO" id="GO:0042302">
    <property type="term" value="F:structural constituent of cuticle"/>
    <property type="evidence" value="ECO:0007669"/>
    <property type="project" value="UniProtKB-KW"/>
</dbReference>
<organism evidence="10 11">
    <name type="scientific">Ancylostoma ceylanicum</name>
    <dbReference type="NCBI Taxonomy" id="53326"/>
    <lineage>
        <taxon>Eukaryota</taxon>
        <taxon>Metazoa</taxon>
        <taxon>Ecdysozoa</taxon>
        <taxon>Nematoda</taxon>
        <taxon>Chromadorea</taxon>
        <taxon>Rhabditida</taxon>
        <taxon>Rhabditina</taxon>
        <taxon>Rhabditomorpha</taxon>
        <taxon>Strongyloidea</taxon>
        <taxon>Ancylostomatidae</taxon>
        <taxon>Ancylostomatinae</taxon>
        <taxon>Ancylostoma</taxon>
    </lineage>
</organism>
<keyword evidence="11" id="KW-1185">Reference proteome</keyword>
<proteinExistence type="predicted"/>
<evidence type="ECO:0000256" key="5">
    <source>
        <dbReference type="ARBA" id="ARBA00022729"/>
    </source>
</evidence>
<feature type="chain" id="PRO_5012361940" description="ZP domain-containing protein" evidence="8">
    <location>
        <begin position="16"/>
        <end position="406"/>
    </location>
</feature>
<evidence type="ECO:0000256" key="6">
    <source>
        <dbReference type="ARBA" id="ARBA00022989"/>
    </source>
</evidence>
<comment type="subcellular location">
    <subcellularLocation>
        <location evidence="1">Cell membrane</location>
        <topology evidence="1">Single-pass type I membrane protein</topology>
    </subcellularLocation>
</comment>
<keyword evidence="7" id="KW-0472">Membrane</keyword>
<name>A0A016W7S4_9BILA</name>
<keyword evidence="4" id="KW-0812">Transmembrane</keyword>
<dbReference type="InterPro" id="IPR001507">
    <property type="entry name" value="ZP_dom"/>
</dbReference>
<dbReference type="EMBL" id="JARK01000607">
    <property type="protein sequence ID" value="EYC35636.1"/>
    <property type="molecule type" value="Genomic_DNA"/>
</dbReference>
<reference evidence="11" key="1">
    <citation type="journal article" date="2015" name="Nat. Genet.">
        <title>The genome and transcriptome of the zoonotic hookworm Ancylostoma ceylanicum identify infection-specific gene families.</title>
        <authorList>
            <person name="Schwarz E.M."/>
            <person name="Hu Y."/>
            <person name="Antoshechkin I."/>
            <person name="Miller M.M."/>
            <person name="Sternberg P.W."/>
            <person name="Aroian R.V."/>
        </authorList>
    </citation>
    <scope>NUCLEOTIDE SEQUENCE</scope>
    <source>
        <strain evidence="11">HY135</strain>
    </source>
</reference>
<dbReference type="STRING" id="53326.A0A016W7S4"/>
<dbReference type="InterPro" id="IPR051962">
    <property type="entry name" value="Cuticlin"/>
</dbReference>
<accession>A0A016W7S4</accession>
<dbReference type="Proteomes" id="UP000024635">
    <property type="component" value="Unassembled WGS sequence"/>
</dbReference>
<comment type="caution">
    <text evidence="10">The sequence shown here is derived from an EMBL/GenBank/DDBJ whole genome shotgun (WGS) entry which is preliminary data.</text>
</comment>
<keyword evidence="2" id="KW-0193">Cuticle</keyword>
<protein>
    <recommendedName>
        <fullName evidence="9">ZP domain-containing protein</fullName>
    </recommendedName>
</protein>
<dbReference type="InterPro" id="IPR057475">
    <property type="entry name" value="CUT_C"/>
</dbReference>
<evidence type="ECO:0000313" key="10">
    <source>
        <dbReference type="EMBL" id="EYC35636.1"/>
    </source>
</evidence>
<evidence type="ECO:0000259" key="9">
    <source>
        <dbReference type="PROSITE" id="PS51034"/>
    </source>
</evidence>
<dbReference type="InterPro" id="IPR042235">
    <property type="entry name" value="ZP-C_dom"/>
</dbReference>
<evidence type="ECO:0000313" key="11">
    <source>
        <dbReference type="Proteomes" id="UP000024635"/>
    </source>
</evidence>
<evidence type="ECO:0000256" key="1">
    <source>
        <dbReference type="ARBA" id="ARBA00004251"/>
    </source>
</evidence>